<keyword evidence="3" id="KW-1185">Reference proteome</keyword>
<sequence length="133" mass="14506">MTQQSNPTTPAAPQNCNAANATPTVPPVNPDANSFPDPPTSNMKAATSGQNGHETHNSAHESANVSNDAELVEEPSQAETSAEQPPFWARNPTDSWQQWMEQQIRHAGIWGGDECFDDCYTTDENYHGRSNSH</sequence>
<evidence type="ECO:0000256" key="1">
    <source>
        <dbReference type="SAM" id="MobiDB-lite"/>
    </source>
</evidence>
<evidence type="ECO:0000313" key="3">
    <source>
        <dbReference type="Proteomes" id="UP000275078"/>
    </source>
</evidence>
<name>A0A3N4IIJ6_ASCIM</name>
<protein>
    <submittedName>
        <fullName evidence="2">Uncharacterized protein</fullName>
    </submittedName>
</protein>
<dbReference type="AlphaFoldDB" id="A0A3N4IIJ6"/>
<feature type="compositionally biased region" description="Low complexity" evidence="1">
    <location>
        <begin position="1"/>
        <end position="23"/>
    </location>
</feature>
<reference evidence="2 3" key="1">
    <citation type="journal article" date="2018" name="Nat. Ecol. Evol.">
        <title>Pezizomycetes genomes reveal the molecular basis of ectomycorrhizal truffle lifestyle.</title>
        <authorList>
            <person name="Murat C."/>
            <person name="Payen T."/>
            <person name="Noel B."/>
            <person name="Kuo A."/>
            <person name="Morin E."/>
            <person name="Chen J."/>
            <person name="Kohler A."/>
            <person name="Krizsan K."/>
            <person name="Balestrini R."/>
            <person name="Da Silva C."/>
            <person name="Montanini B."/>
            <person name="Hainaut M."/>
            <person name="Levati E."/>
            <person name="Barry K.W."/>
            <person name="Belfiori B."/>
            <person name="Cichocki N."/>
            <person name="Clum A."/>
            <person name="Dockter R.B."/>
            <person name="Fauchery L."/>
            <person name="Guy J."/>
            <person name="Iotti M."/>
            <person name="Le Tacon F."/>
            <person name="Lindquist E.A."/>
            <person name="Lipzen A."/>
            <person name="Malagnac F."/>
            <person name="Mello A."/>
            <person name="Molinier V."/>
            <person name="Miyauchi S."/>
            <person name="Poulain J."/>
            <person name="Riccioni C."/>
            <person name="Rubini A."/>
            <person name="Sitrit Y."/>
            <person name="Splivallo R."/>
            <person name="Traeger S."/>
            <person name="Wang M."/>
            <person name="Zifcakova L."/>
            <person name="Wipf D."/>
            <person name="Zambonelli A."/>
            <person name="Paolocci F."/>
            <person name="Nowrousian M."/>
            <person name="Ottonello S."/>
            <person name="Baldrian P."/>
            <person name="Spatafora J.W."/>
            <person name="Henrissat B."/>
            <person name="Nagy L.G."/>
            <person name="Aury J.M."/>
            <person name="Wincker P."/>
            <person name="Grigoriev I.V."/>
            <person name="Bonfante P."/>
            <person name="Martin F.M."/>
        </authorList>
    </citation>
    <scope>NUCLEOTIDE SEQUENCE [LARGE SCALE GENOMIC DNA]</scope>
    <source>
        <strain evidence="2 3">RN42</strain>
    </source>
</reference>
<feature type="region of interest" description="Disordered" evidence="1">
    <location>
        <begin position="1"/>
        <end position="92"/>
    </location>
</feature>
<evidence type="ECO:0000313" key="2">
    <source>
        <dbReference type="EMBL" id="RPA85955.1"/>
    </source>
</evidence>
<organism evidence="2 3">
    <name type="scientific">Ascobolus immersus RN42</name>
    <dbReference type="NCBI Taxonomy" id="1160509"/>
    <lineage>
        <taxon>Eukaryota</taxon>
        <taxon>Fungi</taxon>
        <taxon>Dikarya</taxon>
        <taxon>Ascomycota</taxon>
        <taxon>Pezizomycotina</taxon>
        <taxon>Pezizomycetes</taxon>
        <taxon>Pezizales</taxon>
        <taxon>Ascobolaceae</taxon>
        <taxon>Ascobolus</taxon>
    </lineage>
</organism>
<dbReference type="EMBL" id="ML119651">
    <property type="protein sequence ID" value="RPA85955.1"/>
    <property type="molecule type" value="Genomic_DNA"/>
</dbReference>
<proteinExistence type="predicted"/>
<gene>
    <name evidence="2" type="ORF">BJ508DRAFT_322106</name>
</gene>
<dbReference type="Proteomes" id="UP000275078">
    <property type="component" value="Unassembled WGS sequence"/>
</dbReference>
<accession>A0A3N4IIJ6</accession>
<feature type="compositionally biased region" description="Polar residues" evidence="1">
    <location>
        <begin position="40"/>
        <end position="52"/>
    </location>
</feature>